<sequence length="99" mass="10803">MATLLFPSSGCNRQACLIMVEPDLWTENAGLANGPDGGPPIPKHQLAHGLVNRAILHKGSYGRLSTRAGEEILCSKLLDTIRTNGAHLKLRAKMLQFLW</sequence>
<organism evidence="1 4">
    <name type="scientific">Puccinia coronata f. sp. avenae</name>
    <dbReference type="NCBI Taxonomy" id="200324"/>
    <lineage>
        <taxon>Eukaryota</taxon>
        <taxon>Fungi</taxon>
        <taxon>Dikarya</taxon>
        <taxon>Basidiomycota</taxon>
        <taxon>Pucciniomycotina</taxon>
        <taxon>Pucciniomycetes</taxon>
        <taxon>Pucciniales</taxon>
        <taxon>Pucciniaceae</taxon>
        <taxon>Puccinia</taxon>
    </lineage>
</organism>
<comment type="caution">
    <text evidence="1">The sequence shown here is derived from an EMBL/GenBank/DDBJ whole genome shotgun (WGS) entry which is preliminary data.</text>
</comment>
<evidence type="ECO:0000313" key="4">
    <source>
        <dbReference type="Proteomes" id="UP000235392"/>
    </source>
</evidence>
<keyword evidence="3" id="KW-1185">Reference proteome</keyword>
<gene>
    <name evidence="2" type="ORF">PCANC_17865</name>
    <name evidence="1" type="ORF">PCASD_15840</name>
</gene>
<reference evidence="3 4" key="1">
    <citation type="submission" date="2017-11" db="EMBL/GenBank/DDBJ databases">
        <title>De novo assembly and phasing of dikaryotic genomes from two isolates of Puccinia coronata f. sp. avenae, the causal agent of oat crown rust.</title>
        <authorList>
            <person name="Miller M.E."/>
            <person name="Zhang Y."/>
            <person name="Omidvar V."/>
            <person name="Sperschneider J."/>
            <person name="Schwessinger B."/>
            <person name="Raley C."/>
            <person name="Palmer J.M."/>
            <person name="Garnica D."/>
            <person name="Upadhyaya N."/>
            <person name="Rathjen J."/>
            <person name="Taylor J.M."/>
            <person name="Park R.F."/>
            <person name="Dodds P.N."/>
            <person name="Hirsch C.D."/>
            <person name="Kianian S.F."/>
            <person name="Figueroa M."/>
        </authorList>
    </citation>
    <scope>NUCLEOTIDE SEQUENCE [LARGE SCALE GENOMIC DNA]</scope>
    <source>
        <strain evidence="2">12NC29</strain>
        <strain evidence="1">12SD80</strain>
    </source>
</reference>
<evidence type="ECO:0000313" key="3">
    <source>
        <dbReference type="Proteomes" id="UP000235388"/>
    </source>
</evidence>
<dbReference type="Proteomes" id="UP000235388">
    <property type="component" value="Unassembled WGS sequence"/>
</dbReference>
<dbReference type="EMBL" id="PGCI01000692">
    <property type="protein sequence ID" value="PLW20881.1"/>
    <property type="molecule type" value="Genomic_DNA"/>
</dbReference>
<dbReference type="EMBL" id="PGCJ01000299">
    <property type="protein sequence ID" value="PLW33445.1"/>
    <property type="molecule type" value="Genomic_DNA"/>
</dbReference>
<accession>A0A2N5T5V6</accession>
<dbReference type="Proteomes" id="UP000235392">
    <property type="component" value="Unassembled WGS sequence"/>
</dbReference>
<dbReference type="AlphaFoldDB" id="A0A2N5T5V6"/>
<name>A0A2N5T5V6_9BASI</name>
<evidence type="ECO:0000313" key="1">
    <source>
        <dbReference type="EMBL" id="PLW20881.1"/>
    </source>
</evidence>
<proteinExistence type="predicted"/>
<protein>
    <submittedName>
        <fullName evidence="1">Uncharacterized protein</fullName>
    </submittedName>
</protein>
<evidence type="ECO:0000313" key="2">
    <source>
        <dbReference type="EMBL" id="PLW33445.1"/>
    </source>
</evidence>